<dbReference type="AlphaFoldDB" id="A0A8I1GF22"/>
<keyword evidence="2" id="KW-0238">DNA-binding</keyword>
<evidence type="ECO:0000256" key="2">
    <source>
        <dbReference type="ARBA" id="ARBA00023125"/>
    </source>
</evidence>
<feature type="domain" description="HTH arsR-type" evidence="4">
    <location>
        <begin position="15"/>
        <end position="109"/>
    </location>
</feature>
<dbReference type="Proteomes" id="UP000623250">
    <property type="component" value="Unassembled WGS sequence"/>
</dbReference>
<dbReference type="PANTHER" id="PTHR43132">
    <property type="entry name" value="ARSENICAL RESISTANCE OPERON REPRESSOR ARSR-RELATED"/>
    <property type="match status" value="1"/>
</dbReference>
<dbReference type="PROSITE" id="PS50987">
    <property type="entry name" value="HTH_ARSR_2"/>
    <property type="match status" value="1"/>
</dbReference>
<organism evidence="5 6">
    <name type="scientific">Rhodomicrobium udaipurense</name>
    <dbReference type="NCBI Taxonomy" id="1202716"/>
    <lineage>
        <taxon>Bacteria</taxon>
        <taxon>Pseudomonadati</taxon>
        <taxon>Pseudomonadota</taxon>
        <taxon>Alphaproteobacteria</taxon>
        <taxon>Hyphomicrobiales</taxon>
        <taxon>Hyphomicrobiaceae</taxon>
        <taxon>Rhodomicrobium</taxon>
    </lineage>
</organism>
<evidence type="ECO:0000259" key="4">
    <source>
        <dbReference type="PROSITE" id="PS50987"/>
    </source>
</evidence>
<dbReference type="GO" id="GO:0003700">
    <property type="term" value="F:DNA-binding transcription factor activity"/>
    <property type="evidence" value="ECO:0007669"/>
    <property type="project" value="InterPro"/>
</dbReference>
<dbReference type="Pfam" id="PF01022">
    <property type="entry name" value="HTH_5"/>
    <property type="match status" value="1"/>
</dbReference>
<dbReference type="InterPro" id="IPR036388">
    <property type="entry name" value="WH-like_DNA-bd_sf"/>
</dbReference>
<dbReference type="CDD" id="cd00090">
    <property type="entry name" value="HTH_ARSR"/>
    <property type="match status" value="1"/>
</dbReference>
<accession>A0A8I1GF22</accession>
<sequence>MGKLDRTGGARTDVAAGRGPVQAANMLRALANPHRLQILRLLDQAPHTVMDLCERLSLRQSLASQHLARLRLDGIVAAERQGHHVIYSLSNARARAILDILDVDRPASPGSTRCGSAAEALDSRA</sequence>
<dbReference type="PRINTS" id="PR00778">
    <property type="entry name" value="HTHARSR"/>
</dbReference>
<name>A0A8I1GF22_9HYPH</name>
<evidence type="ECO:0000313" key="6">
    <source>
        <dbReference type="Proteomes" id="UP000623250"/>
    </source>
</evidence>
<dbReference type="SMART" id="SM00418">
    <property type="entry name" value="HTH_ARSR"/>
    <property type="match status" value="1"/>
</dbReference>
<protein>
    <submittedName>
        <fullName evidence="5">Winged helix-turn-helix transcriptional regulator</fullName>
    </submittedName>
</protein>
<keyword evidence="6" id="KW-1185">Reference proteome</keyword>
<dbReference type="NCBIfam" id="NF033788">
    <property type="entry name" value="HTH_metalloreg"/>
    <property type="match status" value="1"/>
</dbReference>
<dbReference type="SUPFAM" id="SSF46785">
    <property type="entry name" value="Winged helix' DNA-binding domain"/>
    <property type="match status" value="1"/>
</dbReference>
<evidence type="ECO:0000256" key="1">
    <source>
        <dbReference type="ARBA" id="ARBA00023015"/>
    </source>
</evidence>
<reference evidence="5 6" key="1">
    <citation type="submission" date="2020-12" db="EMBL/GenBank/DDBJ databases">
        <title>Revised draft genomes of Rhodomicrobium vannielii ATCC 17100 and Rhodomicrobium udaipurense JA643.</title>
        <authorList>
            <person name="Conners E.M."/>
            <person name="Davenport E.J."/>
            <person name="Bose A."/>
        </authorList>
    </citation>
    <scope>NUCLEOTIDE SEQUENCE [LARGE SCALE GENOMIC DNA]</scope>
    <source>
        <strain evidence="5 6">JA643</strain>
    </source>
</reference>
<dbReference type="Gene3D" id="1.10.10.10">
    <property type="entry name" value="Winged helix-like DNA-binding domain superfamily/Winged helix DNA-binding domain"/>
    <property type="match status" value="1"/>
</dbReference>
<dbReference type="GO" id="GO:0003677">
    <property type="term" value="F:DNA binding"/>
    <property type="evidence" value="ECO:0007669"/>
    <property type="project" value="UniProtKB-KW"/>
</dbReference>
<comment type="caution">
    <text evidence="5">The sequence shown here is derived from an EMBL/GenBank/DDBJ whole genome shotgun (WGS) entry which is preliminary data.</text>
</comment>
<keyword evidence="1" id="KW-0805">Transcription regulation</keyword>
<dbReference type="PANTHER" id="PTHR43132:SF6">
    <property type="entry name" value="HTH-TYPE TRANSCRIPTIONAL REPRESSOR CZRA"/>
    <property type="match status" value="1"/>
</dbReference>
<evidence type="ECO:0000313" key="5">
    <source>
        <dbReference type="EMBL" id="MBJ7542526.1"/>
    </source>
</evidence>
<dbReference type="InterPro" id="IPR001845">
    <property type="entry name" value="HTH_ArsR_DNA-bd_dom"/>
</dbReference>
<dbReference type="InterPro" id="IPR051011">
    <property type="entry name" value="Metal_resp_trans_reg"/>
</dbReference>
<gene>
    <name evidence="5" type="ORF">JDN41_03035</name>
</gene>
<dbReference type="InterPro" id="IPR011991">
    <property type="entry name" value="ArsR-like_HTH"/>
</dbReference>
<dbReference type="InterPro" id="IPR036390">
    <property type="entry name" value="WH_DNA-bd_sf"/>
</dbReference>
<dbReference type="RefSeq" id="WP_052037172.1">
    <property type="nucleotide sequence ID" value="NZ_JAEMUK010000007.1"/>
</dbReference>
<dbReference type="EMBL" id="JAEMUK010000007">
    <property type="protein sequence ID" value="MBJ7542526.1"/>
    <property type="molecule type" value="Genomic_DNA"/>
</dbReference>
<proteinExistence type="predicted"/>
<evidence type="ECO:0000256" key="3">
    <source>
        <dbReference type="ARBA" id="ARBA00023163"/>
    </source>
</evidence>
<keyword evidence="3" id="KW-0804">Transcription</keyword>